<comment type="caution">
    <text evidence="1">The sequence shown here is derived from an EMBL/GenBank/DDBJ whole genome shotgun (WGS) entry which is preliminary data.</text>
</comment>
<dbReference type="InterPro" id="IPR035948">
    <property type="entry name" value="YwqG-like_sf"/>
</dbReference>
<protein>
    <submittedName>
        <fullName evidence="1">YwqG family protein</fullName>
    </submittedName>
</protein>
<sequence length="282" mass="32858">MDYIEAAKKIKLNSIKVNFDVENTEKLPIGTSKVGGHPDLPEGFKWYYFNGRVPLEDFTKNRPLSFIAQINCKEVKKYDLDNRLPSTGILYFFYELETMSWGFDPNDKGSARVYYYDGDISKLVRTDYPEDMPREYKLPSIKLTFESEENIPDYEEIEDICNEYNSSGYEIYDEFKYKGNMAPDFSNKLLGYADSIQGSMLHECEGVSRKIYCGGKLDITPEEQEEIKAHKSEWKLLFQLGTVSKGDFELMFGDCGEIYFYIREDDLKNKNFENVWLILQCG</sequence>
<reference evidence="1 2" key="1">
    <citation type="submission" date="2024-11" db="EMBL/GenBank/DDBJ databases">
        <authorList>
            <person name="Heng Y.C."/>
            <person name="Lim A.C.H."/>
            <person name="Lee J.K.Y."/>
            <person name="Kittelmann S."/>
        </authorList>
    </citation>
    <scope>NUCLEOTIDE SEQUENCE [LARGE SCALE GENOMIC DNA]</scope>
    <source>
        <strain evidence="1 2">WILCCON 0114</strain>
    </source>
</reference>
<dbReference type="InterPro" id="IPR015315">
    <property type="entry name" value="DUF1963"/>
</dbReference>
<dbReference type="Gene3D" id="2.30.320.10">
    <property type="entry name" value="YwqG-like"/>
    <property type="match status" value="1"/>
</dbReference>
<dbReference type="RefSeq" id="WP_406787123.1">
    <property type="nucleotide sequence ID" value="NZ_JBJIAA010000006.1"/>
</dbReference>
<dbReference type="SUPFAM" id="SSF103032">
    <property type="entry name" value="Hypothetical protein YwqG"/>
    <property type="match status" value="1"/>
</dbReference>
<accession>A0ABW8TDB4</accession>
<proteinExistence type="predicted"/>
<dbReference type="Pfam" id="PF09234">
    <property type="entry name" value="DUF1963"/>
    <property type="match status" value="1"/>
</dbReference>
<dbReference type="Proteomes" id="UP001623592">
    <property type="component" value="Unassembled WGS sequence"/>
</dbReference>
<keyword evidence="2" id="KW-1185">Reference proteome</keyword>
<dbReference type="PANTHER" id="PTHR36436:SF6">
    <property type="entry name" value="SLL5081 PROTEIN"/>
    <property type="match status" value="1"/>
</dbReference>
<evidence type="ECO:0000313" key="2">
    <source>
        <dbReference type="Proteomes" id="UP001623592"/>
    </source>
</evidence>
<evidence type="ECO:0000313" key="1">
    <source>
        <dbReference type="EMBL" id="MFL0250453.1"/>
    </source>
</evidence>
<name>A0ABW8TDB4_9CLOT</name>
<dbReference type="PANTHER" id="PTHR36436">
    <property type="entry name" value="SLL5081 PROTEIN"/>
    <property type="match status" value="1"/>
</dbReference>
<dbReference type="EMBL" id="JBJIAA010000006">
    <property type="protein sequence ID" value="MFL0250453.1"/>
    <property type="molecule type" value="Genomic_DNA"/>
</dbReference>
<organism evidence="1 2">
    <name type="scientific">Clostridium neuense</name>
    <dbReference type="NCBI Taxonomy" id="1728934"/>
    <lineage>
        <taxon>Bacteria</taxon>
        <taxon>Bacillati</taxon>
        <taxon>Bacillota</taxon>
        <taxon>Clostridia</taxon>
        <taxon>Eubacteriales</taxon>
        <taxon>Clostridiaceae</taxon>
        <taxon>Clostridium</taxon>
    </lineage>
</organism>
<gene>
    <name evidence="1" type="ORF">ACJDT4_08445</name>
</gene>